<dbReference type="Proteomes" id="UP001497457">
    <property type="component" value="Chromosome 29rd"/>
</dbReference>
<evidence type="ECO:0000313" key="4">
    <source>
        <dbReference type="EMBL" id="CAL5017561.1"/>
    </source>
</evidence>
<feature type="compositionally biased region" description="Acidic residues" evidence="1">
    <location>
        <begin position="247"/>
        <end position="260"/>
    </location>
</feature>
<protein>
    <recommendedName>
        <fullName evidence="3">DUF4220 domain-containing protein</fullName>
    </recommendedName>
</protein>
<proteinExistence type="predicted"/>
<evidence type="ECO:0000256" key="1">
    <source>
        <dbReference type="SAM" id="MobiDB-lite"/>
    </source>
</evidence>
<dbReference type="PANTHER" id="PTHR31325">
    <property type="entry name" value="OS01G0798800 PROTEIN-RELATED"/>
    <property type="match status" value="1"/>
</dbReference>
<feature type="transmembrane region" description="Helical" evidence="2">
    <location>
        <begin position="125"/>
        <end position="151"/>
    </location>
</feature>
<dbReference type="InterPro" id="IPR025315">
    <property type="entry name" value="DUF4220"/>
</dbReference>
<reference evidence="4" key="1">
    <citation type="submission" date="2024-10" db="EMBL/GenBank/DDBJ databases">
        <authorList>
            <person name="Ryan C."/>
        </authorList>
    </citation>
    <scope>NUCLEOTIDE SEQUENCE [LARGE SCALE GENOMIC DNA]</scope>
</reference>
<keyword evidence="2" id="KW-0812">Transmembrane</keyword>
<dbReference type="Pfam" id="PF13968">
    <property type="entry name" value="DUF4220"/>
    <property type="match status" value="1"/>
</dbReference>
<gene>
    <name evidence="4" type="ORF">URODEC1_LOCUS73863</name>
</gene>
<evidence type="ECO:0000256" key="2">
    <source>
        <dbReference type="SAM" id="Phobius"/>
    </source>
</evidence>
<feature type="region of interest" description="Disordered" evidence="1">
    <location>
        <begin position="755"/>
        <end position="778"/>
    </location>
</feature>
<dbReference type="AlphaFoldDB" id="A0ABC9CF78"/>
<sequence length="778" mass="88760">MVELSSAMDWWDEWKLRILVLGSTTIQFFLFFYGGIRRYRVPPWFRLCIWLAYLGGDSLAIYALATLFNRHKGEAPVQSTLEVLWAPILLVHLAGPEQITVYSVQDNELWRRHIVTLVSQVTVALYVFCVSWSGETSLLVAGILIFFIGIYKFSTKPWALKRATIDNLCGSLNSVPREKKLIGSSGRWASLLSAWTKSLVHYVMVCLSSISVVAEERRKRKQSNPRKAATRSEEGNVEDEASKAEAMEEADEGKELQEMEEQDVLNNITRHMYLEYNTMEEIQLHNYVEEARNIVTIASQVERHPVPRRLSNLVIPTKYFVADRFVKYVRRLRTLRFMLSTVSYSQKNKMVAAGSTSTTAGDCERVEDGIMDVYILLYTRVNVAVSSIGYLFRFITFSLAIAAIALFNRSNKDSYPKDDVVVTRILLHCILVLELLSFFNICLIFSPLRLWPATSMLNKMVSQQSIMACAARRKRPTWLLSLAALVRCDAYLNQQWYITQTPAYDRIMAAVVDHVMAGWREFIHDQDSYMCFNALRGQWAIDSTEDRHVIEESHKILLDELRQWAIDEMPFDQSVLLWHIATEICFHSRSGAGDITAAQQLSLEISGYMMRLLSTRPEMLMLGSRQDLFSIALDDIEFMARHGEIAGSDAQGQRELARGILRTVQHPWVYDNCVGPLIPGACDIAVALMGLQLEEKDMWDMVQGVWVEMLCYSASRCHGYLHARSIGEGGETLTRVWLLLCYLGMETVTDRLQGTTVPRSKTSRGARSRMEQQGEELV</sequence>
<keyword evidence="5" id="KW-1185">Reference proteome</keyword>
<dbReference type="InterPro" id="IPR007658">
    <property type="entry name" value="DUF594"/>
</dbReference>
<feature type="region of interest" description="Disordered" evidence="1">
    <location>
        <begin position="218"/>
        <end position="260"/>
    </location>
</feature>
<dbReference type="Pfam" id="PF04578">
    <property type="entry name" value="DUF594"/>
    <property type="match status" value="1"/>
</dbReference>
<feature type="compositionally biased region" description="Basic and acidic residues" evidence="1">
    <location>
        <begin position="230"/>
        <end position="246"/>
    </location>
</feature>
<accession>A0ABC9CF78</accession>
<feature type="transmembrane region" description="Helical" evidence="2">
    <location>
        <begin position="44"/>
        <end position="64"/>
    </location>
</feature>
<keyword evidence="2" id="KW-1133">Transmembrane helix</keyword>
<feature type="domain" description="DUF4220" evidence="3">
    <location>
        <begin position="50"/>
        <end position="478"/>
    </location>
</feature>
<dbReference type="EMBL" id="OZ075139">
    <property type="protein sequence ID" value="CAL5017561.1"/>
    <property type="molecule type" value="Genomic_DNA"/>
</dbReference>
<name>A0ABC9CF78_9POAL</name>
<evidence type="ECO:0000259" key="3">
    <source>
        <dbReference type="Pfam" id="PF13968"/>
    </source>
</evidence>
<feature type="transmembrane region" description="Helical" evidence="2">
    <location>
        <begin position="84"/>
        <end position="104"/>
    </location>
</feature>
<evidence type="ECO:0000313" key="5">
    <source>
        <dbReference type="Proteomes" id="UP001497457"/>
    </source>
</evidence>
<feature type="transmembrane region" description="Helical" evidence="2">
    <location>
        <begin position="14"/>
        <end position="32"/>
    </location>
</feature>
<feature type="transmembrane region" description="Helical" evidence="2">
    <location>
        <begin position="425"/>
        <end position="450"/>
    </location>
</feature>
<organism evidence="4 5">
    <name type="scientific">Urochloa decumbens</name>
    <dbReference type="NCBI Taxonomy" id="240449"/>
    <lineage>
        <taxon>Eukaryota</taxon>
        <taxon>Viridiplantae</taxon>
        <taxon>Streptophyta</taxon>
        <taxon>Embryophyta</taxon>
        <taxon>Tracheophyta</taxon>
        <taxon>Spermatophyta</taxon>
        <taxon>Magnoliopsida</taxon>
        <taxon>Liliopsida</taxon>
        <taxon>Poales</taxon>
        <taxon>Poaceae</taxon>
        <taxon>PACMAD clade</taxon>
        <taxon>Panicoideae</taxon>
        <taxon>Panicodae</taxon>
        <taxon>Paniceae</taxon>
        <taxon>Melinidinae</taxon>
        <taxon>Urochloa</taxon>
    </lineage>
</organism>
<keyword evidence="2" id="KW-0472">Membrane</keyword>
<feature type="transmembrane region" description="Helical" evidence="2">
    <location>
        <begin position="381"/>
        <end position="405"/>
    </location>
</feature>